<dbReference type="InterPro" id="IPR003661">
    <property type="entry name" value="HisK_dim/P_dom"/>
</dbReference>
<dbReference type="SMART" id="SM00304">
    <property type="entry name" value="HAMP"/>
    <property type="match status" value="1"/>
</dbReference>
<dbReference type="PROSITE" id="PS50885">
    <property type="entry name" value="HAMP"/>
    <property type="match status" value="1"/>
</dbReference>
<dbReference type="Pfam" id="PF00512">
    <property type="entry name" value="HisKA"/>
    <property type="match status" value="1"/>
</dbReference>
<feature type="domain" description="HAMP" evidence="16">
    <location>
        <begin position="185"/>
        <end position="237"/>
    </location>
</feature>
<dbReference type="InterPro" id="IPR005467">
    <property type="entry name" value="His_kinase_dom"/>
</dbReference>
<keyword evidence="4" id="KW-1003">Cell membrane</keyword>
<evidence type="ECO:0000256" key="11">
    <source>
        <dbReference type="ARBA" id="ARBA00022989"/>
    </source>
</evidence>
<dbReference type="PANTHER" id="PTHR45528:SF1">
    <property type="entry name" value="SENSOR HISTIDINE KINASE CPXA"/>
    <property type="match status" value="1"/>
</dbReference>
<dbReference type="SMART" id="SM00387">
    <property type="entry name" value="HATPase_c"/>
    <property type="match status" value="1"/>
</dbReference>
<accession>A0A3E3I5K2</accession>
<evidence type="ECO:0000259" key="15">
    <source>
        <dbReference type="PROSITE" id="PS50109"/>
    </source>
</evidence>
<evidence type="ECO:0000256" key="7">
    <source>
        <dbReference type="ARBA" id="ARBA00022692"/>
    </source>
</evidence>
<dbReference type="GO" id="GO:0000155">
    <property type="term" value="F:phosphorelay sensor kinase activity"/>
    <property type="evidence" value="ECO:0007669"/>
    <property type="project" value="InterPro"/>
</dbReference>
<keyword evidence="9 17" id="KW-0418">Kinase</keyword>
<protein>
    <recommendedName>
        <fullName evidence="3">histidine kinase</fullName>
        <ecNumber evidence="3">2.7.13.3</ecNumber>
    </recommendedName>
</protein>
<dbReference type="InterPro" id="IPR036890">
    <property type="entry name" value="HATPase_C_sf"/>
</dbReference>
<evidence type="ECO:0000256" key="6">
    <source>
        <dbReference type="ARBA" id="ARBA00022679"/>
    </source>
</evidence>
<gene>
    <name evidence="17" type="ORF">DXC51_10170</name>
</gene>
<evidence type="ECO:0000313" key="17">
    <source>
        <dbReference type="EMBL" id="RGE60905.1"/>
    </source>
</evidence>
<evidence type="ECO:0000256" key="4">
    <source>
        <dbReference type="ARBA" id="ARBA00022475"/>
    </source>
</evidence>
<evidence type="ECO:0000256" key="5">
    <source>
        <dbReference type="ARBA" id="ARBA00022553"/>
    </source>
</evidence>
<sequence>MKLWKKISLLTTSVLLVTTGVTGGIVVHRTVQYNETKTVENYEQQLHATAYALGKEISDSELEGYTEATRSSFYNYILKKYGASKYILIKDGEVVCNLTAFDLVNPREERWAGTEASADFRQVGEQHLLILGKKLPADSLSDYRLVLVQDITELYADMEKQAWLFAEIYFAAAVLSVLIIFLITGRLLKPLRKLQQAAADISEGRLGQRAQAGSKDEIGAMAASFNRMADRIEEQVTELEKVSAQRGMLLGSLTHELKTPMTSIIGYSDTLLHVKLSEERREQALHRIHDECRRLERLSGKLMNLIGLYDNDSIRLEETEVEDLFSRVADLEKYHLEECGMTLETRSDGQMRRLDRDLFESLLINLIDNAVKAGKEGDAIRLEAAGNEISVTDQGRGIPPGDLPRVTEAFYMVDKSRSRKAGGIGLGLALCSRIAELHNASLHIESREGEGTRVTVVFQGEA</sequence>
<dbReference type="CDD" id="cd00075">
    <property type="entry name" value="HATPase"/>
    <property type="match status" value="1"/>
</dbReference>
<dbReference type="CDD" id="cd00082">
    <property type="entry name" value="HisKA"/>
    <property type="match status" value="1"/>
</dbReference>
<keyword evidence="8" id="KW-0547">Nucleotide-binding</keyword>
<dbReference type="InterPro" id="IPR003594">
    <property type="entry name" value="HATPase_dom"/>
</dbReference>
<keyword evidence="6" id="KW-0808">Transferase</keyword>
<reference evidence="17" key="1">
    <citation type="submission" date="2018-08" db="EMBL/GenBank/DDBJ databases">
        <title>A genome reference for cultivated species of the human gut microbiota.</title>
        <authorList>
            <person name="Zou Y."/>
            <person name="Xue W."/>
            <person name="Luo G."/>
        </authorList>
    </citation>
    <scope>NUCLEOTIDE SEQUENCE [LARGE SCALE GENOMIC DNA]</scope>
    <source>
        <strain evidence="17">TF05-5AC</strain>
    </source>
</reference>
<feature type="transmembrane region" description="Helical" evidence="14">
    <location>
        <begin position="162"/>
        <end position="183"/>
    </location>
</feature>
<dbReference type="AlphaFoldDB" id="A0A3E3I5K2"/>
<dbReference type="Gene3D" id="1.10.287.130">
    <property type="match status" value="1"/>
</dbReference>
<evidence type="ECO:0000313" key="18">
    <source>
        <dbReference type="Proteomes" id="UP000260812"/>
    </source>
</evidence>
<dbReference type="Pfam" id="PF02518">
    <property type="entry name" value="HATPase_c"/>
    <property type="match status" value="1"/>
</dbReference>
<evidence type="ECO:0000256" key="1">
    <source>
        <dbReference type="ARBA" id="ARBA00000085"/>
    </source>
</evidence>
<dbReference type="SUPFAM" id="SSF47384">
    <property type="entry name" value="Homodimeric domain of signal transducing histidine kinase"/>
    <property type="match status" value="1"/>
</dbReference>
<dbReference type="InterPro" id="IPR004358">
    <property type="entry name" value="Sig_transdc_His_kin-like_C"/>
</dbReference>
<keyword evidence="5" id="KW-0597">Phosphoprotein</keyword>
<keyword evidence="10" id="KW-0067">ATP-binding</keyword>
<proteinExistence type="predicted"/>
<evidence type="ECO:0000256" key="12">
    <source>
        <dbReference type="ARBA" id="ARBA00023012"/>
    </source>
</evidence>
<dbReference type="GO" id="GO:0005524">
    <property type="term" value="F:ATP binding"/>
    <property type="evidence" value="ECO:0007669"/>
    <property type="project" value="UniProtKB-KW"/>
</dbReference>
<evidence type="ECO:0000256" key="13">
    <source>
        <dbReference type="ARBA" id="ARBA00023136"/>
    </source>
</evidence>
<comment type="caution">
    <text evidence="17">The sequence shown here is derived from an EMBL/GenBank/DDBJ whole genome shotgun (WGS) entry which is preliminary data.</text>
</comment>
<dbReference type="Gene3D" id="6.10.340.10">
    <property type="match status" value="1"/>
</dbReference>
<dbReference type="InterPro" id="IPR036097">
    <property type="entry name" value="HisK_dim/P_sf"/>
</dbReference>
<dbReference type="Gene3D" id="3.30.565.10">
    <property type="entry name" value="Histidine kinase-like ATPase, C-terminal domain"/>
    <property type="match status" value="1"/>
</dbReference>
<evidence type="ECO:0000256" key="3">
    <source>
        <dbReference type="ARBA" id="ARBA00012438"/>
    </source>
</evidence>
<evidence type="ECO:0000256" key="2">
    <source>
        <dbReference type="ARBA" id="ARBA00004651"/>
    </source>
</evidence>
<keyword evidence="13 14" id="KW-0472">Membrane</keyword>
<keyword evidence="11 14" id="KW-1133">Transmembrane helix</keyword>
<dbReference type="GO" id="GO:0005886">
    <property type="term" value="C:plasma membrane"/>
    <property type="evidence" value="ECO:0007669"/>
    <property type="project" value="UniProtKB-SubCell"/>
</dbReference>
<dbReference type="SMART" id="SM00388">
    <property type="entry name" value="HisKA"/>
    <property type="match status" value="1"/>
</dbReference>
<evidence type="ECO:0000256" key="9">
    <source>
        <dbReference type="ARBA" id="ARBA00022777"/>
    </source>
</evidence>
<evidence type="ECO:0000256" key="10">
    <source>
        <dbReference type="ARBA" id="ARBA00022840"/>
    </source>
</evidence>
<dbReference type="Proteomes" id="UP000260812">
    <property type="component" value="Unassembled WGS sequence"/>
</dbReference>
<keyword evidence="12" id="KW-0902">Two-component regulatory system</keyword>
<comment type="subcellular location">
    <subcellularLocation>
        <location evidence="2">Cell membrane</location>
        <topology evidence="2">Multi-pass membrane protein</topology>
    </subcellularLocation>
</comment>
<dbReference type="PRINTS" id="PR00344">
    <property type="entry name" value="BCTRLSENSOR"/>
</dbReference>
<dbReference type="PANTHER" id="PTHR45528">
    <property type="entry name" value="SENSOR HISTIDINE KINASE CPXA"/>
    <property type="match status" value="1"/>
</dbReference>
<dbReference type="InterPro" id="IPR050398">
    <property type="entry name" value="HssS/ArlS-like"/>
</dbReference>
<organism evidence="17 18">
    <name type="scientific">Eisenbergiella massiliensis</name>
    <dbReference type="NCBI Taxonomy" id="1720294"/>
    <lineage>
        <taxon>Bacteria</taxon>
        <taxon>Bacillati</taxon>
        <taxon>Bacillota</taxon>
        <taxon>Clostridia</taxon>
        <taxon>Lachnospirales</taxon>
        <taxon>Lachnospiraceae</taxon>
        <taxon>Eisenbergiella</taxon>
    </lineage>
</organism>
<dbReference type="CDD" id="cd06225">
    <property type="entry name" value="HAMP"/>
    <property type="match status" value="1"/>
</dbReference>
<evidence type="ECO:0000256" key="8">
    <source>
        <dbReference type="ARBA" id="ARBA00022741"/>
    </source>
</evidence>
<dbReference type="SUPFAM" id="SSF55874">
    <property type="entry name" value="ATPase domain of HSP90 chaperone/DNA topoisomerase II/histidine kinase"/>
    <property type="match status" value="1"/>
</dbReference>
<dbReference type="EMBL" id="QVLV01000006">
    <property type="protein sequence ID" value="RGE60905.1"/>
    <property type="molecule type" value="Genomic_DNA"/>
</dbReference>
<dbReference type="PROSITE" id="PS50109">
    <property type="entry name" value="HIS_KIN"/>
    <property type="match status" value="1"/>
</dbReference>
<keyword evidence="18" id="KW-1185">Reference proteome</keyword>
<dbReference type="RefSeq" id="WP_117544452.1">
    <property type="nucleotide sequence ID" value="NZ_QVLV01000006.1"/>
</dbReference>
<evidence type="ECO:0000256" key="14">
    <source>
        <dbReference type="SAM" id="Phobius"/>
    </source>
</evidence>
<name>A0A3E3I5K2_9FIRM</name>
<dbReference type="Pfam" id="PF00672">
    <property type="entry name" value="HAMP"/>
    <property type="match status" value="1"/>
</dbReference>
<feature type="domain" description="Histidine kinase" evidence="15">
    <location>
        <begin position="252"/>
        <end position="462"/>
    </location>
</feature>
<keyword evidence="7 14" id="KW-0812">Transmembrane</keyword>
<dbReference type="GeneID" id="97987233"/>
<evidence type="ECO:0000259" key="16">
    <source>
        <dbReference type="PROSITE" id="PS50885"/>
    </source>
</evidence>
<comment type="catalytic activity">
    <reaction evidence="1">
        <text>ATP + protein L-histidine = ADP + protein N-phospho-L-histidine.</text>
        <dbReference type="EC" id="2.7.13.3"/>
    </reaction>
</comment>
<dbReference type="SUPFAM" id="SSF158472">
    <property type="entry name" value="HAMP domain-like"/>
    <property type="match status" value="1"/>
</dbReference>
<dbReference type="InterPro" id="IPR003660">
    <property type="entry name" value="HAMP_dom"/>
</dbReference>
<dbReference type="EC" id="2.7.13.3" evidence="3"/>